<dbReference type="GO" id="GO:0000918">
    <property type="term" value="P:division septum site selection"/>
    <property type="evidence" value="ECO:0007669"/>
    <property type="project" value="TreeGrafter"/>
</dbReference>
<dbReference type="GO" id="GO:0005886">
    <property type="term" value="C:plasma membrane"/>
    <property type="evidence" value="ECO:0007669"/>
    <property type="project" value="TreeGrafter"/>
</dbReference>
<dbReference type="EMBL" id="JAHHHD010000005">
    <property type="protein sequence ID" value="MBW4658424.1"/>
    <property type="molecule type" value="Genomic_DNA"/>
</dbReference>
<accession>A0A951Q9E8</accession>
<dbReference type="Gene3D" id="2.40.128.20">
    <property type="match status" value="2"/>
</dbReference>
<organism evidence="3 4">
    <name type="scientific">Drouetiella hepatica Uher 2000/2452</name>
    <dbReference type="NCBI Taxonomy" id="904376"/>
    <lineage>
        <taxon>Bacteria</taxon>
        <taxon>Bacillati</taxon>
        <taxon>Cyanobacteriota</taxon>
        <taxon>Cyanophyceae</taxon>
        <taxon>Oculatellales</taxon>
        <taxon>Oculatellaceae</taxon>
        <taxon>Drouetiella</taxon>
    </lineage>
</organism>
<evidence type="ECO:0000313" key="4">
    <source>
        <dbReference type="Proteomes" id="UP000757435"/>
    </source>
</evidence>
<evidence type="ECO:0000259" key="2">
    <source>
        <dbReference type="Pfam" id="PF21053"/>
    </source>
</evidence>
<reference evidence="3" key="2">
    <citation type="journal article" date="2022" name="Microbiol. Resour. Announc.">
        <title>Metagenome Sequencing to Explore Phylogenomics of Terrestrial Cyanobacteria.</title>
        <authorList>
            <person name="Ward R.D."/>
            <person name="Stajich J.E."/>
            <person name="Johansen J.R."/>
            <person name="Huntemann M."/>
            <person name="Clum A."/>
            <person name="Foster B."/>
            <person name="Foster B."/>
            <person name="Roux S."/>
            <person name="Palaniappan K."/>
            <person name="Varghese N."/>
            <person name="Mukherjee S."/>
            <person name="Reddy T.B.K."/>
            <person name="Daum C."/>
            <person name="Copeland A."/>
            <person name="Chen I.A."/>
            <person name="Ivanova N.N."/>
            <person name="Kyrpides N.C."/>
            <person name="Shapiro N."/>
            <person name="Eloe-Fadrosh E.A."/>
            <person name="Pietrasiak N."/>
        </authorList>
    </citation>
    <scope>NUCLEOTIDE SEQUENCE</scope>
    <source>
        <strain evidence="3">UHER 2000/2452</strain>
    </source>
</reference>
<sequence>MTYSDPISQWDSLLTNLGVWQGSFSRFSPKGLLQDETSSQVTLEGLSNNRTIRQTIQQVSSQTGEILSNKVLEYSTLGRSILLFETGEFSQGSLQFSPFSEFGAELGFMQGDRRLRLVQLFDKGSQLSSLTLVREHRQDSLRAERPPLTLDQLVGTWYGEAVTIYPDWRSPDRYATTLSIQKEGDRLVQQLTAPEVSLTSTAAIEGCILRFEQGQYPIQVVLLPDGASSNTPIQIPKGQPFFLEAGWLIAAGLRQRMIRRYDAQGAWVSLTLVTERRSQ</sequence>
<evidence type="ECO:0000313" key="3">
    <source>
        <dbReference type="EMBL" id="MBW4658424.1"/>
    </source>
</evidence>
<dbReference type="SUPFAM" id="SSF50814">
    <property type="entry name" value="Lipocalins"/>
    <property type="match status" value="2"/>
</dbReference>
<dbReference type="PANTHER" id="PTHR33404:SF1">
    <property type="entry name" value="SLL0497 PROTEIN"/>
    <property type="match status" value="1"/>
</dbReference>
<feature type="domain" description="Biogenesis factor required for ATP synthase 1-like C-terminal" evidence="2">
    <location>
        <begin position="144"/>
        <end position="277"/>
    </location>
</feature>
<dbReference type="InterPro" id="IPR048378">
    <property type="entry name" value="BFA1-like_C"/>
</dbReference>
<feature type="domain" description="DUF3598" evidence="1">
    <location>
        <begin position="8"/>
        <end position="139"/>
    </location>
</feature>
<proteinExistence type="predicted"/>
<evidence type="ECO:0000259" key="1">
    <source>
        <dbReference type="Pfam" id="PF12204"/>
    </source>
</evidence>
<name>A0A951Q9E8_9CYAN</name>
<dbReference type="Pfam" id="PF12204">
    <property type="entry name" value="DUF3598_N"/>
    <property type="match status" value="1"/>
</dbReference>
<dbReference type="InterPro" id="IPR022017">
    <property type="entry name" value="BFA1-like_DUF3598"/>
</dbReference>
<dbReference type="Proteomes" id="UP000757435">
    <property type="component" value="Unassembled WGS sequence"/>
</dbReference>
<dbReference type="InterPro" id="IPR012674">
    <property type="entry name" value="Calycin"/>
</dbReference>
<comment type="caution">
    <text evidence="3">The sequence shown here is derived from an EMBL/GenBank/DDBJ whole genome shotgun (WGS) entry which is preliminary data.</text>
</comment>
<gene>
    <name evidence="3" type="ORF">KME15_07105</name>
</gene>
<reference evidence="3" key="1">
    <citation type="submission" date="2021-05" db="EMBL/GenBank/DDBJ databases">
        <authorList>
            <person name="Pietrasiak N."/>
            <person name="Ward R."/>
            <person name="Stajich J.E."/>
            <person name="Kurbessoian T."/>
        </authorList>
    </citation>
    <scope>NUCLEOTIDE SEQUENCE</scope>
    <source>
        <strain evidence="3">UHER 2000/2452</strain>
    </source>
</reference>
<dbReference type="PANTHER" id="PTHR33404">
    <property type="entry name" value="CELL DIVISION TOPOLOGICAL SPECIFICITY FACTOR HOMOLOG, CHLOROPLASTIC"/>
    <property type="match status" value="1"/>
</dbReference>
<dbReference type="Pfam" id="PF21053">
    <property type="entry name" value="BFA1_C"/>
    <property type="match status" value="1"/>
</dbReference>
<dbReference type="AlphaFoldDB" id="A0A951Q9E8"/>
<protein>
    <submittedName>
        <fullName evidence="3">DUF3598 family protein</fullName>
    </submittedName>
</protein>